<reference evidence="1 2" key="1">
    <citation type="submission" date="2019-03" db="EMBL/GenBank/DDBJ databases">
        <title>Genomics of glacier-inhabiting Cryobacterium strains.</title>
        <authorList>
            <person name="Liu Q."/>
            <person name="Xin Y.-H."/>
        </authorList>
    </citation>
    <scope>NUCLEOTIDE SEQUENCE [LARGE SCALE GENOMIC DNA]</scope>
    <source>
        <strain evidence="1 2">RHLT2-21</strain>
    </source>
</reference>
<dbReference type="InterPro" id="IPR021373">
    <property type="entry name" value="DUF2993"/>
</dbReference>
<dbReference type="AlphaFoldDB" id="A0A4R8W1X4"/>
<comment type="caution">
    <text evidence="1">The sequence shown here is derived from an EMBL/GenBank/DDBJ whole genome shotgun (WGS) entry which is preliminary data.</text>
</comment>
<dbReference type="Proteomes" id="UP000297643">
    <property type="component" value="Unassembled WGS sequence"/>
</dbReference>
<accession>A0A4R8W1X4</accession>
<dbReference type="EMBL" id="SOFM01000049">
    <property type="protein sequence ID" value="TFB99902.1"/>
    <property type="molecule type" value="Genomic_DNA"/>
</dbReference>
<keyword evidence="2" id="KW-1185">Reference proteome</keyword>
<protein>
    <submittedName>
        <fullName evidence="1">DUF2993 domain-containing protein</fullName>
    </submittedName>
</protein>
<dbReference type="Pfam" id="PF11209">
    <property type="entry name" value="LmeA"/>
    <property type="match status" value="1"/>
</dbReference>
<name>A0A4R8W1X4_9MICO</name>
<gene>
    <name evidence="1" type="ORF">E3O32_15790</name>
</gene>
<proteinExistence type="predicted"/>
<evidence type="ECO:0000313" key="2">
    <source>
        <dbReference type="Proteomes" id="UP000297643"/>
    </source>
</evidence>
<evidence type="ECO:0000313" key="1">
    <source>
        <dbReference type="EMBL" id="TFB99902.1"/>
    </source>
</evidence>
<organism evidence="1 2">
    <name type="scientific">Cryobacterium mannosilyticum</name>
    <dbReference type="NCBI Taxonomy" id="1259190"/>
    <lineage>
        <taxon>Bacteria</taxon>
        <taxon>Bacillati</taxon>
        <taxon>Actinomycetota</taxon>
        <taxon>Actinomycetes</taxon>
        <taxon>Micrococcales</taxon>
        <taxon>Microbacteriaceae</taxon>
        <taxon>Cryobacterium</taxon>
    </lineage>
</organism>
<sequence length="261" mass="26887">MMADRAARTRRRRGMSVIVIGSLTVLGLIAAFFIVDAGARSYAEGRVKQEIADNLPDTVTGDVSVSIGGISVIAQYLSGSFDRVALTAPTLSVDGVAASVRVVATQVPVDQGKPVGDVRGVVDLDQASLNTLLRSSLAADAPDAELVLGDGEVRYTGSLSVLGFPVGYEATATPTAVADSLLFTPTSAKVTTGSGSIDAGELLPLIVGQQPVRVCVAKYLPEGVSLARVNVTPERARITLESSSLLLTRKSLTTLGTCSAG</sequence>